<evidence type="ECO:0000256" key="3">
    <source>
        <dbReference type="ARBA" id="ARBA00022643"/>
    </source>
</evidence>
<dbReference type="EMBL" id="AWWI01000158">
    <property type="protein sequence ID" value="PIL17723.1"/>
    <property type="molecule type" value="Genomic_DNA"/>
</dbReference>
<comment type="similarity">
    <text evidence="4">Belongs to the flavoredoxin family.</text>
</comment>
<sequence>MTKPEWRSYAHDDIAPKDRYKLMSGAIVPRPIALVTTISPEGILNAAPISFFNCLSADPGILALGVETKEDGSIKDTAANIRRTGEFTVNMVSAAMFNAMRICSQTLPPEEDEIALSGLTPLPSISVAPPRLEESPVAFECEHHTTLETSASRQIVLGKVKHIHFRADVIDTEKAYIHQDRMNLIGRMSGPGYVRLNDIFTELEG</sequence>
<dbReference type="Pfam" id="PF01613">
    <property type="entry name" value="Flavin_Reduct"/>
    <property type="match status" value="1"/>
</dbReference>
<keyword evidence="3" id="KW-0288">FMN</keyword>
<feature type="domain" description="Flavin reductase like" evidence="5">
    <location>
        <begin position="25"/>
        <end position="185"/>
    </location>
</feature>
<dbReference type="GO" id="GO:0010181">
    <property type="term" value="F:FMN binding"/>
    <property type="evidence" value="ECO:0007669"/>
    <property type="project" value="InterPro"/>
</dbReference>
<comment type="caution">
    <text evidence="6">The sequence shown here is derived from an EMBL/GenBank/DDBJ whole genome shotgun (WGS) entry which is preliminary data.</text>
</comment>
<dbReference type="Gene3D" id="2.30.110.10">
    <property type="entry name" value="Electron Transport, Fmn-binding Protein, Chain A"/>
    <property type="match status" value="1"/>
</dbReference>
<name>A0A2G8R899_9RHOB</name>
<dbReference type="GO" id="GO:0016646">
    <property type="term" value="F:oxidoreductase activity, acting on the CH-NH group of donors, NAD or NADP as acceptor"/>
    <property type="evidence" value="ECO:0007669"/>
    <property type="project" value="UniProtKB-ARBA"/>
</dbReference>
<dbReference type="InterPro" id="IPR002563">
    <property type="entry name" value="Flavin_Rdtase-like_dom"/>
</dbReference>
<dbReference type="PANTHER" id="PTHR33798:SF5">
    <property type="entry name" value="FLAVIN REDUCTASE LIKE DOMAIN-CONTAINING PROTEIN"/>
    <property type="match status" value="1"/>
</dbReference>
<evidence type="ECO:0000256" key="1">
    <source>
        <dbReference type="ARBA" id="ARBA00001917"/>
    </source>
</evidence>
<proteinExistence type="inferred from homology"/>
<dbReference type="OrthoDB" id="9783347at2"/>
<evidence type="ECO:0000256" key="4">
    <source>
        <dbReference type="ARBA" id="ARBA00038054"/>
    </source>
</evidence>
<dbReference type="SUPFAM" id="SSF50475">
    <property type="entry name" value="FMN-binding split barrel"/>
    <property type="match status" value="1"/>
</dbReference>
<organism evidence="6 7">
    <name type="scientific">Puniceibacterium antarcticum</name>
    <dbReference type="NCBI Taxonomy" id="1206336"/>
    <lineage>
        <taxon>Bacteria</taxon>
        <taxon>Pseudomonadati</taxon>
        <taxon>Pseudomonadota</taxon>
        <taxon>Alphaproteobacteria</taxon>
        <taxon>Rhodobacterales</taxon>
        <taxon>Paracoccaceae</taxon>
        <taxon>Puniceibacterium</taxon>
    </lineage>
</organism>
<reference evidence="6 7" key="1">
    <citation type="submission" date="2013-09" db="EMBL/GenBank/DDBJ databases">
        <title>Genome sequencing of Phaeobacter antarcticus sp. nov. SM1211.</title>
        <authorList>
            <person name="Zhang X.-Y."/>
            <person name="Liu C."/>
            <person name="Chen X.-L."/>
            <person name="Xie B.-B."/>
            <person name="Qin Q.-L."/>
            <person name="Rong J.-C."/>
            <person name="Zhang Y.-Z."/>
        </authorList>
    </citation>
    <scope>NUCLEOTIDE SEQUENCE [LARGE SCALE GENOMIC DNA]</scope>
    <source>
        <strain evidence="6 7">SM1211</strain>
    </source>
</reference>
<dbReference type="RefSeq" id="WP_099913059.1">
    <property type="nucleotide sequence ID" value="NZ_AWWI01000158.1"/>
</dbReference>
<accession>A0A2G8R899</accession>
<evidence type="ECO:0000256" key="2">
    <source>
        <dbReference type="ARBA" id="ARBA00022630"/>
    </source>
</evidence>
<evidence type="ECO:0000259" key="5">
    <source>
        <dbReference type="SMART" id="SM00903"/>
    </source>
</evidence>
<comment type="cofactor">
    <cofactor evidence="1">
        <name>FMN</name>
        <dbReference type="ChEBI" id="CHEBI:58210"/>
    </cofactor>
</comment>
<dbReference type="InterPro" id="IPR012349">
    <property type="entry name" value="Split_barrel_FMN-bd"/>
</dbReference>
<gene>
    <name evidence="6" type="ORF">P775_23395</name>
</gene>
<dbReference type="Proteomes" id="UP000231259">
    <property type="component" value="Unassembled WGS sequence"/>
</dbReference>
<protein>
    <recommendedName>
        <fullName evidence="5">Flavin reductase like domain-containing protein</fullName>
    </recommendedName>
</protein>
<dbReference type="SMART" id="SM00903">
    <property type="entry name" value="Flavin_Reduct"/>
    <property type="match status" value="1"/>
</dbReference>
<evidence type="ECO:0000313" key="7">
    <source>
        <dbReference type="Proteomes" id="UP000231259"/>
    </source>
</evidence>
<dbReference type="PANTHER" id="PTHR33798">
    <property type="entry name" value="FLAVOPROTEIN OXYGENASE"/>
    <property type="match status" value="1"/>
</dbReference>
<keyword evidence="7" id="KW-1185">Reference proteome</keyword>
<dbReference type="AlphaFoldDB" id="A0A2G8R899"/>
<evidence type="ECO:0000313" key="6">
    <source>
        <dbReference type="EMBL" id="PIL17723.1"/>
    </source>
</evidence>
<keyword evidence="2" id="KW-0285">Flavoprotein</keyword>